<dbReference type="GO" id="GO:0009102">
    <property type="term" value="P:biotin biosynthetic process"/>
    <property type="evidence" value="ECO:0007669"/>
    <property type="project" value="UniProtKB-UniRule"/>
</dbReference>
<sequence length="294" mass="32181">MPTTSDLDPKAVRRQFARRAGALHRADFLLREAERRLLERLGIVRLQPSAILDVGCGLGHSLAALAQRYPQASVRGCDLAWQVAAQARRALAPQPRGLLARLRKGSGQPVASVFAADAHALPLAASSVDLVWSNLAFHWFADPPRAVEEWHRVIRPDGLLTFTALGVDSLVELREAGARMMSFPDMHDIGDLLVGAGFAEPVMDVERITLTYREAAALLADARALGGNALAGRFRGLLGRGHRREWLAALERGRGPDGMLRLSVELIFGHAWCPAKKRLPGGLARVEFMPRRRP</sequence>
<dbReference type="EMBL" id="VDUY01000004">
    <property type="protein sequence ID" value="TXL65406.1"/>
    <property type="molecule type" value="Genomic_DNA"/>
</dbReference>
<accession>A0A5C8NW24</accession>
<keyword evidence="7 8" id="KW-0093">Biotin biosynthesis</keyword>
<evidence type="ECO:0000313" key="10">
    <source>
        <dbReference type="EMBL" id="TXL65406.1"/>
    </source>
</evidence>
<feature type="domain" description="Methyltransferase type 11" evidence="9">
    <location>
        <begin position="52"/>
        <end position="161"/>
    </location>
</feature>
<evidence type="ECO:0000256" key="7">
    <source>
        <dbReference type="ARBA" id="ARBA00022756"/>
    </source>
</evidence>
<comment type="function">
    <text evidence="8">Converts the free carboxyl group of a malonyl-thioester to its methyl ester by transfer of a methyl group from S-adenosyl-L-methionine (SAM). It allows to synthesize pimeloyl-ACP via the fatty acid synthetic pathway.</text>
</comment>
<keyword evidence="6 8" id="KW-0949">S-adenosyl-L-methionine</keyword>
<dbReference type="UniPathway" id="UPA00078"/>
<evidence type="ECO:0000259" key="9">
    <source>
        <dbReference type="Pfam" id="PF08241"/>
    </source>
</evidence>
<comment type="similarity">
    <text evidence="8">Belongs to the methyltransferase superfamily.</text>
</comment>
<dbReference type="GO" id="GO:0008757">
    <property type="term" value="F:S-adenosylmethionine-dependent methyltransferase activity"/>
    <property type="evidence" value="ECO:0007669"/>
    <property type="project" value="InterPro"/>
</dbReference>
<dbReference type="HAMAP" id="MF_00835">
    <property type="entry name" value="BioC"/>
    <property type="match status" value="1"/>
</dbReference>
<evidence type="ECO:0000256" key="3">
    <source>
        <dbReference type="ARBA" id="ARBA00012327"/>
    </source>
</evidence>
<keyword evidence="11" id="KW-1185">Reference proteome</keyword>
<dbReference type="AlphaFoldDB" id="A0A5C8NW24"/>
<reference evidence="10 11" key="1">
    <citation type="submission" date="2019-06" db="EMBL/GenBank/DDBJ databases">
        <title>Quisquiliibacterium sp. nov., isolated from a maize field.</title>
        <authorList>
            <person name="Lin S.-Y."/>
            <person name="Tsai C.-F."/>
            <person name="Young C.-C."/>
        </authorList>
    </citation>
    <scope>NUCLEOTIDE SEQUENCE [LARGE SCALE GENOMIC DNA]</scope>
    <source>
        <strain evidence="10 11">CC-CFT501</strain>
    </source>
</reference>
<keyword evidence="5 8" id="KW-0808">Transferase</keyword>
<evidence type="ECO:0000313" key="11">
    <source>
        <dbReference type="Proteomes" id="UP000321548"/>
    </source>
</evidence>
<dbReference type="RefSeq" id="WP_147704601.1">
    <property type="nucleotide sequence ID" value="NZ_VDUY01000004.1"/>
</dbReference>
<gene>
    <name evidence="8" type="primary">bioC</name>
    <name evidence="10" type="ORF">FHP08_11525</name>
</gene>
<organism evidence="10 11">
    <name type="scientific">Zeimonas arvi</name>
    <dbReference type="NCBI Taxonomy" id="2498847"/>
    <lineage>
        <taxon>Bacteria</taxon>
        <taxon>Pseudomonadati</taxon>
        <taxon>Pseudomonadota</taxon>
        <taxon>Betaproteobacteria</taxon>
        <taxon>Burkholderiales</taxon>
        <taxon>Burkholderiaceae</taxon>
        <taxon>Zeimonas</taxon>
    </lineage>
</organism>
<proteinExistence type="inferred from homology"/>
<comment type="catalytic activity">
    <reaction evidence="1 8">
        <text>malonyl-[ACP] + S-adenosyl-L-methionine = malonyl-[ACP] methyl ester + S-adenosyl-L-homocysteine</text>
        <dbReference type="Rhea" id="RHEA:17105"/>
        <dbReference type="Rhea" id="RHEA-COMP:9623"/>
        <dbReference type="Rhea" id="RHEA-COMP:9954"/>
        <dbReference type="ChEBI" id="CHEBI:57856"/>
        <dbReference type="ChEBI" id="CHEBI:59789"/>
        <dbReference type="ChEBI" id="CHEBI:78449"/>
        <dbReference type="ChEBI" id="CHEBI:78845"/>
        <dbReference type="EC" id="2.1.1.197"/>
    </reaction>
</comment>
<dbReference type="GO" id="GO:0010340">
    <property type="term" value="F:carboxyl-O-methyltransferase activity"/>
    <property type="evidence" value="ECO:0007669"/>
    <property type="project" value="UniProtKB-UniRule"/>
</dbReference>
<keyword evidence="4 8" id="KW-0489">Methyltransferase</keyword>
<dbReference type="CDD" id="cd02440">
    <property type="entry name" value="AdoMet_MTases"/>
    <property type="match status" value="1"/>
</dbReference>
<evidence type="ECO:0000256" key="2">
    <source>
        <dbReference type="ARBA" id="ARBA00004746"/>
    </source>
</evidence>
<evidence type="ECO:0000256" key="4">
    <source>
        <dbReference type="ARBA" id="ARBA00022603"/>
    </source>
</evidence>
<dbReference type="InterPro" id="IPR050602">
    <property type="entry name" value="Malonyl-ACP_OMT"/>
</dbReference>
<evidence type="ECO:0000256" key="5">
    <source>
        <dbReference type="ARBA" id="ARBA00022679"/>
    </source>
</evidence>
<evidence type="ECO:0000256" key="1">
    <source>
        <dbReference type="ARBA" id="ARBA00000852"/>
    </source>
</evidence>
<dbReference type="Pfam" id="PF08241">
    <property type="entry name" value="Methyltransf_11"/>
    <property type="match status" value="1"/>
</dbReference>
<dbReference type="OrthoDB" id="9760689at2"/>
<dbReference type="PANTHER" id="PTHR13090:SF1">
    <property type="entry name" value="ARGININE-HYDROXYLASE NDUFAF5, MITOCHONDRIAL"/>
    <property type="match status" value="1"/>
</dbReference>
<dbReference type="Gene3D" id="3.40.50.150">
    <property type="entry name" value="Vaccinia Virus protein VP39"/>
    <property type="match status" value="1"/>
</dbReference>
<dbReference type="SUPFAM" id="SSF53335">
    <property type="entry name" value="S-adenosyl-L-methionine-dependent methyltransferases"/>
    <property type="match status" value="1"/>
</dbReference>
<dbReference type="InterPro" id="IPR013216">
    <property type="entry name" value="Methyltransf_11"/>
</dbReference>
<dbReference type="InterPro" id="IPR029063">
    <property type="entry name" value="SAM-dependent_MTases_sf"/>
</dbReference>
<comment type="caution">
    <text evidence="10">The sequence shown here is derived from an EMBL/GenBank/DDBJ whole genome shotgun (WGS) entry which is preliminary data.</text>
</comment>
<protein>
    <recommendedName>
        <fullName evidence="3 8">Malonyl-[acyl-carrier protein] O-methyltransferase</fullName>
        <shortName evidence="8">Malonyl-ACP O-methyltransferase</shortName>
        <ecNumber evidence="3 8">2.1.1.197</ecNumber>
    </recommendedName>
    <alternativeName>
        <fullName evidence="8">Biotin synthesis protein BioC</fullName>
    </alternativeName>
</protein>
<evidence type="ECO:0000256" key="6">
    <source>
        <dbReference type="ARBA" id="ARBA00022691"/>
    </source>
</evidence>
<dbReference type="Proteomes" id="UP000321548">
    <property type="component" value="Unassembled WGS sequence"/>
</dbReference>
<dbReference type="PANTHER" id="PTHR13090">
    <property type="entry name" value="ARGININE-HYDROXYLASE NDUFAF5, MITOCHONDRIAL"/>
    <property type="match status" value="1"/>
</dbReference>
<evidence type="ECO:0000256" key="8">
    <source>
        <dbReference type="HAMAP-Rule" id="MF_00835"/>
    </source>
</evidence>
<comment type="pathway">
    <text evidence="2 8">Cofactor biosynthesis; biotin biosynthesis.</text>
</comment>
<dbReference type="GO" id="GO:0102130">
    <property type="term" value="F:malonyl-CoA methyltransferase activity"/>
    <property type="evidence" value="ECO:0007669"/>
    <property type="project" value="UniProtKB-EC"/>
</dbReference>
<dbReference type="EC" id="2.1.1.197" evidence="3 8"/>
<name>A0A5C8NW24_9BURK</name>
<dbReference type="GO" id="GO:0032259">
    <property type="term" value="P:methylation"/>
    <property type="evidence" value="ECO:0007669"/>
    <property type="project" value="UniProtKB-KW"/>
</dbReference>
<dbReference type="InterPro" id="IPR011814">
    <property type="entry name" value="BioC"/>
</dbReference>